<dbReference type="STRING" id="1486262.TM49_04860"/>
<proteinExistence type="predicted"/>
<keyword evidence="6" id="KW-1185">Reference proteome</keyword>
<dbReference type="InterPro" id="IPR036388">
    <property type="entry name" value="WH-like_DNA-bd_sf"/>
</dbReference>
<gene>
    <name evidence="5" type="ORF">TM49_04860</name>
</gene>
<feature type="domain" description="HTH hxlR-type" evidence="4">
    <location>
        <begin position="5"/>
        <end position="105"/>
    </location>
</feature>
<keyword evidence="2" id="KW-0238">DNA-binding</keyword>
<dbReference type="Proteomes" id="UP000032611">
    <property type="component" value="Chromosome"/>
</dbReference>
<evidence type="ECO:0000256" key="1">
    <source>
        <dbReference type="ARBA" id="ARBA00023015"/>
    </source>
</evidence>
<dbReference type="GO" id="GO:0003677">
    <property type="term" value="F:DNA binding"/>
    <property type="evidence" value="ECO:0007669"/>
    <property type="project" value="UniProtKB-KW"/>
</dbReference>
<dbReference type="PANTHER" id="PTHR33204">
    <property type="entry name" value="TRANSCRIPTIONAL REGULATOR, MARR FAMILY"/>
    <property type="match status" value="1"/>
</dbReference>
<evidence type="ECO:0000313" key="6">
    <source>
        <dbReference type="Proteomes" id="UP000032611"/>
    </source>
</evidence>
<keyword evidence="3" id="KW-0804">Transcription</keyword>
<dbReference type="PROSITE" id="PS51118">
    <property type="entry name" value="HTH_HXLR"/>
    <property type="match status" value="1"/>
</dbReference>
<dbReference type="Pfam" id="PF01638">
    <property type="entry name" value="HxlR"/>
    <property type="match status" value="1"/>
</dbReference>
<dbReference type="EMBL" id="CP010803">
    <property type="protein sequence ID" value="AJY47931.1"/>
    <property type="molecule type" value="Genomic_DNA"/>
</dbReference>
<evidence type="ECO:0000256" key="2">
    <source>
        <dbReference type="ARBA" id="ARBA00023125"/>
    </source>
</evidence>
<dbReference type="InterPro" id="IPR036390">
    <property type="entry name" value="WH_DNA-bd_sf"/>
</dbReference>
<dbReference type="AlphaFoldDB" id="A0A0D5LV99"/>
<dbReference type="HOGENOM" id="CLU_111585_2_1_5"/>
<evidence type="ECO:0000313" key="5">
    <source>
        <dbReference type="EMBL" id="AJY47931.1"/>
    </source>
</evidence>
<keyword evidence="1" id="KW-0805">Transcription regulation</keyword>
<sequence length="122" mass="14026">MPEDCRPIGNLLSRIGDKWTILVMRVLERNEAIRFKELHRAVGGISQRMLTVTLRNLERDGLVIRTVYPTIPPRVEYALSERGAGLQEAMMPLFTWTRENAKDIYQSQIAFDLAKEDPVTAR</sequence>
<protein>
    <submittedName>
        <fullName evidence="5">Transcriptional regulator</fullName>
    </submittedName>
</protein>
<accession>A0A0D5LV99</accession>
<evidence type="ECO:0000256" key="3">
    <source>
        <dbReference type="ARBA" id="ARBA00023163"/>
    </source>
</evidence>
<dbReference type="Gene3D" id="1.10.10.10">
    <property type="entry name" value="Winged helix-like DNA-binding domain superfamily/Winged helix DNA-binding domain"/>
    <property type="match status" value="1"/>
</dbReference>
<organism evidence="5 6">
    <name type="scientific">Martelella endophytica</name>
    <dbReference type="NCBI Taxonomy" id="1486262"/>
    <lineage>
        <taxon>Bacteria</taxon>
        <taxon>Pseudomonadati</taxon>
        <taxon>Pseudomonadota</taxon>
        <taxon>Alphaproteobacteria</taxon>
        <taxon>Hyphomicrobiales</taxon>
        <taxon>Aurantimonadaceae</taxon>
        <taxon>Martelella</taxon>
    </lineage>
</organism>
<reference evidence="5 6" key="1">
    <citation type="journal article" date="2015" name="Genome Announc.">
        <title>Complete genome sequence of Martelella endophytica YC6887, which has antifungal activity associated with a halophyte.</title>
        <authorList>
            <person name="Khan A."/>
            <person name="Khan H."/>
            <person name="Chung E.J."/>
            <person name="Hossain M.T."/>
            <person name="Chung Y.R."/>
        </authorList>
    </citation>
    <scope>NUCLEOTIDE SEQUENCE [LARGE SCALE GENOMIC DNA]</scope>
    <source>
        <strain evidence="5">YC6887</strain>
    </source>
</reference>
<dbReference type="SUPFAM" id="SSF46785">
    <property type="entry name" value="Winged helix' DNA-binding domain"/>
    <property type="match status" value="1"/>
</dbReference>
<evidence type="ECO:0000259" key="4">
    <source>
        <dbReference type="PROSITE" id="PS51118"/>
    </source>
</evidence>
<dbReference type="KEGG" id="mey:TM49_04860"/>
<dbReference type="InterPro" id="IPR002577">
    <property type="entry name" value="HTH_HxlR"/>
</dbReference>
<name>A0A0D5LV99_MAREN</name>
<dbReference type="PANTHER" id="PTHR33204:SF39">
    <property type="entry name" value="TRANSCRIPTIONAL REGULATORY PROTEIN"/>
    <property type="match status" value="1"/>
</dbReference>
<dbReference type="PATRIC" id="fig|1486262.3.peg.991"/>